<evidence type="ECO:0000313" key="1">
    <source>
        <dbReference type="EMBL" id="KAK8511981.1"/>
    </source>
</evidence>
<evidence type="ECO:0000313" key="2">
    <source>
        <dbReference type="Proteomes" id="UP001472677"/>
    </source>
</evidence>
<keyword evidence="2" id="KW-1185">Reference proteome</keyword>
<sequence length="66" mass="7633">MMADLSSFGFLRSEILDDEELLWMVEEQWWWLPLGLRLWSVRVRVLVMKVEQGGSSSGCSMNLGVK</sequence>
<reference evidence="1 2" key="1">
    <citation type="journal article" date="2024" name="G3 (Bethesda)">
        <title>Genome assembly of Hibiscus sabdariffa L. provides insights into metabolisms of medicinal natural products.</title>
        <authorList>
            <person name="Kim T."/>
        </authorList>
    </citation>
    <scope>NUCLEOTIDE SEQUENCE [LARGE SCALE GENOMIC DNA]</scope>
    <source>
        <strain evidence="1">TK-2024</strain>
        <tissue evidence="1">Old leaves</tissue>
    </source>
</reference>
<dbReference type="EMBL" id="JBBPBM010000076">
    <property type="protein sequence ID" value="KAK8511981.1"/>
    <property type="molecule type" value="Genomic_DNA"/>
</dbReference>
<organism evidence="1 2">
    <name type="scientific">Hibiscus sabdariffa</name>
    <name type="common">roselle</name>
    <dbReference type="NCBI Taxonomy" id="183260"/>
    <lineage>
        <taxon>Eukaryota</taxon>
        <taxon>Viridiplantae</taxon>
        <taxon>Streptophyta</taxon>
        <taxon>Embryophyta</taxon>
        <taxon>Tracheophyta</taxon>
        <taxon>Spermatophyta</taxon>
        <taxon>Magnoliopsida</taxon>
        <taxon>eudicotyledons</taxon>
        <taxon>Gunneridae</taxon>
        <taxon>Pentapetalae</taxon>
        <taxon>rosids</taxon>
        <taxon>malvids</taxon>
        <taxon>Malvales</taxon>
        <taxon>Malvaceae</taxon>
        <taxon>Malvoideae</taxon>
        <taxon>Hibiscus</taxon>
    </lineage>
</organism>
<proteinExistence type="predicted"/>
<gene>
    <name evidence="1" type="ORF">V6N12_074667</name>
</gene>
<name>A0ABR2BXZ6_9ROSI</name>
<accession>A0ABR2BXZ6</accession>
<dbReference type="Proteomes" id="UP001472677">
    <property type="component" value="Unassembled WGS sequence"/>
</dbReference>
<comment type="caution">
    <text evidence="1">The sequence shown here is derived from an EMBL/GenBank/DDBJ whole genome shotgun (WGS) entry which is preliminary data.</text>
</comment>
<protein>
    <submittedName>
        <fullName evidence="1">Uncharacterized protein</fullName>
    </submittedName>
</protein>